<evidence type="ECO:0000256" key="3">
    <source>
        <dbReference type="ARBA" id="ARBA00022989"/>
    </source>
</evidence>
<accession>A0A7S8HFY1</accession>
<name>A0A7S8HFY1_9BACI</name>
<evidence type="ECO:0000256" key="1">
    <source>
        <dbReference type="ARBA" id="ARBA00022475"/>
    </source>
</evidence>
<evidence type="ECO:0000313" key="9">
    <source>
        <dbReference type="Proteomes" id="UP000593626"/>
    </source>
</evidence>
<feature type="transmembrane region" description="Helical" evidence="6">
    <location>
        <begin position="43"/>
        <end position="65"/>
    </location>
</feature>
<proteinExistence type="predicted"/>
<feature type="domain" description="Lipopolysaccharide assembly protein A" evidence="7">
    <location>
        <begin position="24"/>
        <end position="86"/>
    </location>
</feature>
<dbReference type="InterPro" id="IPR010445">
    <property type="entry name" value="LapA_dom"/>
</dbReference>
<keyword evidence="9" id="KW-1185">Reference proteome</keyword>
<dbReference type="AlphaFoldDB" id="A0A7S8HFY1"/>
<dbReference type="KEGG" id="mcui:G8O30_08590"/>
<keyword evidence="1" id="KW-1003">Cell membrane</keyword>
<feature type="compositionally biased region" description="Basic and acidic residues" evidence="5">
    <location>
        <begin position="84"/>
        <end position="94"/>
    </location>
</feature>
<evidence type="ECO:0000256" key="4">
    <source>
        <dbReference type="ARBA" id="ARBA00023136"/>
    </source>
</evidence>
<dbReference type="Proteomes" id="UP000593626">
    <property type="component" value="Chromosome"/>
</dbReference>
<evidence type="ECO:0000256" key="5">
    <source>
        <dbReference type="SAM" id="MobiDB-lite"/>
    </source>
</evidence>
<keyword evidence="4 6" id="KW-0472">Membrane</keyword>
<reference evidence="8 9" key="1">
    <citation type="submission" date="2019-07" db="EMBL/GenBank/DDBJ databases">
        <title>Genome sequence of 2 isolates from Red Sea Mangroves.</title>
        <authorList>
            <person name="Sefrji F."/>
            <person name="Michoud G."/>
            <person name="Merlino G."/>
            <person name="Daffonchio D."/>
        </authorList>
    </citation>
    <scope>NUCLEOTIDE SEQUENCE [LARGE SCALE GENOMIC DNA]</scope>
    <source>
        <strain evidence="8 9">R1DC41</strain>
    </source>
</reference>
<feature type="compositionally biased region" description="Polar residues" evidence="5">
    <location>
        <begin position="96"/>
        <end position="107"/>
    </location>
</feature>
<evidence type="ECO:0000259" key="7">
    <source>
        <dbReference type="Pfam" id="PF06305"/>
    </source>
</evidence>
<evidence type="ECO:0000256" key="6">
    <source>
        <dbReference type="SAM" id="Phobius"/>
    </source>
</evidence>
<keyword evidence="2 6" id="KW-0812">Transmembrane</keyword>
<dbReference type="GO" id="GO:0005886">
    <property type="term" value="C:plasma membrane"/>
    <property type="evidence" value="ECO:0007669"/>
    <property type="project" value="InterPro"/>
</dbReference>
<evidence type="ECO:0000313" key="8">
    <source>
        <dbReference type="EMBL" id="QPC47016.1"/>
    </source>
</evidence>
<dbReference type="RefSeq" id="WP_239671685.1">
    <property type="nucleotide sequence ID" value="NZ_CP049742.1"/>
</dbReference>
<dbReference type="Pfam" id="PF06305">
    <property type="entry name" value="LapA_dom"/>
    <property type="match status" value="1"/>
</dbReference>
<protein>
    <submittedName>
        <fullName evidence="8">DUF1049 domain-containing protein</fullName>
    </submittedName>
</protein>
<feature type="region of interest" description="Disordered" evidence="5">
    <location>
        <begin position="84"/>
        <end position="107"/>
    </location>
</feature>
<dbReference type="PANTHER" id="PTHR41335:SF1">
    <property type="entry name" value="MEMBRANE PROTEIN"/>
    <property type="match status" value="1"/>
</dbReference>
<sequence>MKGQWTLIISLALALIVAIFAVVNVDAVSVNYLFGEAEIPLILVILGSVLVGGVIVAGVSVFRFFSLNRQVKLLNNELQAVRKEKEGKKEEQKKQVTASTVGQDAGE</sequence>
<organism evidence="8 9">
    <name type="scientific">Mangrovibacillus cuniculi</name>
    <dbReference type="NCBI Taxonomy" id="2593652"/>
    <lineage>
        <taxon>Bacteria</taxon>
        <taxon>Bacillati</taxon>
        <taxon>Bacillota</taxon>
        <taxon>Bacilli</taxon>
        <taxon>Bacillales</taxon>
        <taxon>Bacillaceae</taxon>
        <taxon>Mangrovibacillus</taxon>
    </lineage>
</organism>
<gene>
    <name evidence="8" type="ORF">G8O30_08590</name>
</gene>
<keyword evidence="3 6" id="KW-1133">Transmembrane helix</keyword>
<dbReference type="PANTHER" id="PTHR41335">
    <property type="entry name" value="MEMBRANE PROTEIN-RELATED"/>
    <property type="match status" value="1"/>
</dbReference>
<evidence type="ECO:0000256" key="2">
    <source>
        <dbReference type="ARBA" id="ARBA00022692"/>
    </source>
</evidence>
<dbReference type="EMBL" id="CP049742">
    <property type="protein sequence ID" value="QPC47016.1"/>
    <property type="molecule type" value="Genomic_DNA"/>
</dbReference>